<dbReference type="EMBL" id="RZNX01000001">
    <property type="protein sequence ID" value="RUT35599.1"/>
    <property type="molecule type" value="Genomic_DNA"/>
</dbReference>
<gene>
    <name evidence="1" type="ORF">EJP77_00835</name>
</gene>
<name>A0A433XNF2_9BACL</name>
<evidence type="ECO:0000313" key="2">
    <source>
        <dbReference type="Proteomes" id="UP000272464"/>
    </source>
</evidence>
<organism evidence="1 2">
    <name type="scientific">Paenibacillus zeisoli</name>
    <dbReference type="NCBI Taxonomy" id="2496267"/>
    <lineage>
        <taxon>Bacteria</taxon>
        <taxon>Bacillati</taxon>
        <taxon>Bacillota</taxon>
        <taxon>Bacilli</taxon>
        <taxon>Bacillales</taxon>
        <taxon>Paenibacillaceae</taxon>
        <taxon>Paenibacillus</taxon>
    </lineage>
</organism>
<proteinExistence type="predicted"/>
<accession>A0A433XNF2</accession>
<sequence>MVTYKQITEYIKKEYGYTAQTCWIAHKKEICELIPKKPSRVKPCPTSKQKDFIETFKHFNMI</sequence>
<comment type="caution">
    <text evidence="1">The sequence shown here is derived from an EMBL/GenBank/DDBJ whole genome shotgun (WGS) entry which is preliminary data.</text>
</comment>
<protein>
    <submittedName>
        <fullName evidence="1">Uncharacterized protein</fullName>
    </submittedName>
</protein>
<keyword evidence="2" id="KW-1185">Reference proteome</keyword>
<dbReference type="RefSeq" id="WP_127197299.1">
    <property type="nucleotide sequence ID" value="NZ_RZNX01000001.1"/>
</dbReference>
<reference evidence="1 2" key="1">
    <citation type="submission" date="2018-12" db="EMBL/GenBank/DDBJ databases">
        <authorList>
            <person name="Sun L."/>
            <person name="Chen Z."/>
        </authorList>
    </citation>
    <scope>NUCLEOTIDE SEQUENCE [LARGE SCALE GENOMIC DNA]</scope>
    <source>
        <strain evidence="1 2">3-5-3</strain>
    </source>
</reference>
<evidence type="ECO:0000313" key="1">
    <source>
        <dbReference type="EMBL" id="RUT35599.1"/>
    </source>
</evidence>
<dbReference type="OrthoDB" id="6710127at2"/>
<dbReference type="Proteomes" id="UP000272464">
    <property type="component" value="Unassembled WGS sequence"/>
</dbReference>
<dbReference type="AlphaFoldDB" id="A0A433XNF2"/>